<keyword evidence="2" id="KW-1185">Reference proteome</keyword>
<accession>A0A9D4CSS8</accession>
<evidence type="ECO:0000313" key="1">
    <source>
        <dbReference type="EMBL" id="KAH3730999.1"/>
    </source>
</evidence>
<sequence>MLCKQVRTHGCVEQARRRFRTSYRRLPDANGVSIRQDIGNRQEYSCQRNRESGRLLYLDSLNKLDGDIRPTQTGNQGLT</sequence>
<evidence type="ECO:0000313" key="2">
    <source>
        <dbReference type="Proteomes" id="UP000828390"/>
    </source>
</evidence>
<dbReference type="AlphaFoldDB" id="A0A9D4CSS8"/>
<reference evidence="1" key="1">
    <citation type="journal article" date="2019" name="bioRxiv">
        <title>The Genome of the Zebra Mussel, Dreissena polymorpha: A Resource for Invasive Species Research.</title>
        <authorList>
            <person name="McCartney M.A."/>
            <person name="Auch B."/>
            <person name="Kono T."/>
            <person name="Mallez S."/>
            <person name="Zhang Y."/>
            <person name="Obille A."/>
            <person name="Becker A."/>
            <person name="Abrahante J.E."/>
            <person name="Garbe J."/>
            <person name="Badalamenti J.P."/>
            <person name="Herman A."/>
            <person name="Mangelson H."/>
            <person name="Liachko I."/>
            <person name="Sullivan S."/>
            <person name="Sone E.D."/>
            <person name="Koren S."/>
            <person name="Silverstein K.A.T."/>
            <person name="Beckman K.B."/>
            <person name="Gohl D.M."/>
        </authorList>
    </citation>
    <scope>NUCLEOTIDE SEQUENCE</scope>
    <source>
        <strain evidence="1">Duluth1</strain>
        <tissue evidence="1">Whole animal</tissue>
    </source>
</reference>
<dbReference type="EMBL" id="JAIWYP010000012">
    <property type="protein sequence ID" value="KAH3730999.1"/>
    <property type="molecule type" value="Genomic_DNA"/>
</dbReference>
<name>A0A9D4CSS8_DREPO</name>
<protein>
    <submittedName>
        <fullName evidence="1">Uncharacterized protein</fullName>
    </submittedName>
</protein>
<gene>
    <name evidence="1" type="ORF">DPMN_057003</name>
</gene>
<comment type="caution">
    <text evidence="1">The sequence shown here is derived from an EMBL/GenBank/DDBJ whole genome shotgun (WGS) entry which is preliminary data.</text>
</comment>
<reference evidence="1" key="2">
    <citation type="submission" date="2020-11" db="EMBL/GenBank/DDBJ databases">
        <authorList>
            <person name="McCartney M.A."/>
            <person name="Auch B."/>
            <person name="Kono T."/>
            <person name="Mallez S."/>
            <person name="Becker A."/>
            <person name="Gohl D.M."/>
            <person name="Silverstein K.A.T."/>
            <person name="Koren S."/>
            <person name="Bechman K.B."/>
            <person name="Herman A."/>
            <person name="Abrahante J.E."/>
            <person name="Garbe J."/>
        </authorList>
    </citation>
    <scope>NUCLEOTIDE SEQUENCE</scope>
    <source>
        <strain evidence="1">Duluth1</strain>
        <tissue evidence="1">Whole animal</tissue>
    </source>
</reference>
<dbReference type="Proteomes" id="UP000828390">
    <property type="component" value="Unassembled WGS sequence"/>
</dbReference>
<organism evidence="1 2">
    <name type="scientific">Dreissena polymorpha</name>
    <name type="common">Zebra mussel</name>
    <name type="synonym">Mytilus polymorpha</name>
    <dbReference type="NCBI Taxonomy" id="45954"/>
    <lineage>
        <taxon>Eukaryota</taxon>
        <taxon>Metazoa</taxon>
        <taxon>Spiralia</taxon>
        <taxon>Lophotrochozoa</taxon>
        <taxon>Mollusca</taxon>
        <taxon>Bivalvia</taxon>
        <taxon>Autobranchia</taxon>
        <taxon>Heteroconchia</taxon>
        <taxon>Euheterodonta</taxon>
        <taxon>Imparidentia</taxon>
        <taxon>Neoheterodontei</taxon>
        <taxon>Myida</taxon>
        <taxon>Dreissenoidea</taxon>
        <taxon>Dreissenidae</taxon>
        <taxon>Dreissena</taxon>
    </lineage>
</organism>
<proteinExistence type="predicted"/>